<name>A0A371ICL0_MUCPR</name>
<protein>
    <submittedName>
        <fullName evidence="1">Uncharacterized protein</fullName>
    </submittedName>
</protein>
<reference evidence="1" key="1">
    <citation type="submission" date="2018-05" db="EMBL/GenBank/DDBJ databases">
        <title>Draft genome of Mucuna pruriens seed.</title>
        <authorList>
            <person name="Nnadi N.E."/>
            <person name="Vos R."/>
            <person name="Hasami M.H."/>
            <person name="Devisetty U.K."/>
            <person name="Aguiy J.C."/>
        </authorList>
    </citation>
    <scope>NUCLEOTIDE SEQUENCE [LARGE SCALE GENOMIC DNA]</scope>
    <source>
        <strain evidence="1">JCA_2017</strain>
    </source>
</reference>
<keyword evidence="2" id="KW-1185">Reference proteome</keyword>
<organism evidence="1 2">
    <name type="scientific">Mucuna pruriens</name>
    <name type="common">Velvet bean</name>
    <name type="synonym">Dolichos pruriens</name>
    <dbReference type="NCBI Taxonomy" id="157652"/>
    <lineage>
        <taxon>Eukaryota</taxon>
        <taxon>Viridiplantae</taxon>
        <taxon>Streptophyta</taxon>
        <taxon>Embryophyta</taxon>
        <taxon>Tracheophyta</taxon>
        <taxon>Spermatophyta</taxon>
        <taxon>Magnoliopsida</taxon>
        <taxon>eudicotyledons</taxon>
        <taxon>Gunneridae</taxon>
        <taxon>Pentapetalae</taxon>
        <taxon>rosids</taxon>
        <taxon>fabids</taxon>
        <taxon>Fabales</taxon>
        <taxon>Fabaceae</taxon>
        <taxon>Papilionoideae</taxon>
        <taxon>50 kb inversion clade</taxon>
        <taxon>NPAAA clade</taxon>
        <taxon>indigoferoid/millettioid clade</taxon>
        <taxon>Phaseoleae</taxon>
        <taxon>Mucuna</taxon>
    </lineage>
</organism>
<dbReference type="OrthoDB" id="1459910at2759"/>
<evidence type="ECO:0000313" key="1">
    <source>
        <dbReference type="EMBL" id="RDY12766.1"/>
    </source>
</evidence>
<sequence length="163" mass="18332">LTSVLIPIAFQPPLFTAFWSETEIVHLYSVCLRSAETKPDYLYRDHLGSASAESYSASSEESQHFTSQNLQKRSSSTAKTKIDVHVGTLSMEFGDTLVQFNIFEVIKHPVEDTSPFCIDLINELIEEHMQADTGNIEIFHVAGNTDILDCLRSVIEEPDYDES</sequence>
<dbReference type="Proteomes" id="UP000257109">
    <property type="component" value="Unassembled WGS sequence"/>
</dbReference>
<dbReference type="EMBL" id="QJKJ01000409">
    <property type="protein sequence ID" value="RDY12766.1"/>
    <property type="molecule type" value="Genomic_DNA"/>
</dbReference>
<comment type="caution">
    <text evidence="1">The sequence shown here is derived from an EMBL/GenBank/DDBJ whole genome shotgun (WGS) entry which is preliminary data.</text>
</comment>
<accession>A0A371ICL0</accession>
<dbReference type="AlphaFoldDB" id="A0A371ICL0"/>
<feature type="non-terminal residue" evidence="1">
    <location>
        <position position="1"/>
    </location>
</feature>
<proteinExistence type="predicted"/>
<evidence type="ECO:0000313" key="2">
    <source>
        <dbReference type="Proteomes" id="UP000257109"/>
    </source>
</evidence>
<gene>
    <name evidence="1" type="ORF">CR513_02397</name>
</gene>